<dbReference type="RefSeq" id="WP_006801520.1">
    <property type="nucleotide sequence ID" value="NZ_GL891994.1"/>
</dbReference>
<dbReference type="GO" id="GO:0006355">
    <property type="term" value="P:regulation of DNA-templated transcription"/>
    <property type="evidence" value="ECO:0007669"/>
    <property type="project" value="TreeGrafter"/>
</dbReference>
<keyword evidence="1" id="KW-0472">Membrane</keyword>
<evidence type="ECO:0000313" key="3">
    <source>
        <dbReference type="Proteomes" id="UP000004913"/>
    </source>
</evidence>
<gene>
    <name evidence="2" type="ORF">HMPREF9455_03984</name>
</gene>
<keyword evidence="3" id="KW-1185">Reference proteome</keyword>
<dbReference type="Pfam" id="PF24681">
    <property type="entry name" value="Kelch_KLHDC2_KLHL20_DRC7"/>
    <property type="match status" value="1"/>
</dbReference>
<evidence type="ECO:0000313" key="2">
    <source>
        <dbReference type="EMBL" id="EGJ99615.1"/>
    </source>
</evidence>
<dbReference type="GO" id="GO:0003677">
    <property type="term" value="F:DNA binding"/>
    <property type="evidence" value="ECO:0007669"/>
    <property type="project" value="TreeGrafter"/>
</dbReference>
<comment type="caution">
    <text evidence="2">The sequence shown here is derived from an EMBL/GenBank/DDBJ whole genome shotgun (WGS) entry which is preliminary data.</text>
</comment>
<accession>F5J3R7</accession>
<dbReference type="HOGENOM" id="CLU_016800_0_0_10"/>
<dbReference type="InterPro" id="IPR011043">
    <property type="entry name" value="Gal_Oxase/kelch_b-propeller"/>
</dbReference>
<reference evidence="2 3" key="1">
    <citation type="submission" date="2011-04" db="EMBL/GenBank/DDBJ databases">
        <title>The Genome Sequence of Dysgonomonas gadei ATCC BAA-286.</title>
        <authorList>
            <consortium name="The Broad Institute Genome Sequencing Platform"/>
            <person name="Earl A."/>
            <person name="Ward D."/>
            <person name="Feldgarden M."/>
            <person name="Gevers D."/>
            <person name="Pudlo N."/>
            <person name="Martens E."/>
            <person name="Allen-Vercoe E."/>
            <person name="Young S.K."/>
            <person name="Zeng Q."/>
            <person name="Gargeya S."/>
            <person name="Fitzgerald M."/>
            <person name="Haas B."/>
            <person name="Abouelleil A."/>
            <person name="Alvarado L."/>
            <person name="Arachchi H.M."/>
            <person name="Berlin A."/>
            <person name="Brown A."/>
            <person name="Chapman S.B."/>
            <person name="Chen Z."/>
            <person name="Dunbar C."/>
            <person name="Freedman E."/>
            <person name="Gearin G."/>
            <person name="Gellesch M."/>
            <person name="Goldberg J."/>
            <person name="Griggs A."/>
            <person name="Gujja S."/>
            <person name="Heiman D."/>
            <person name="Howarth C."/>
            <person name="Larson L."/>
            <person name="Lui A."/>
            <person name="MacDonald P.J.P."/>
            <person name="Mehta T."/>
            <person name="Montmayeur A."/>
            <person name="Murphy C."/>
            <person name="Neiman D."/>
            <person name="Pearson M."/>
            <person name="Priest M."/>
            <person name="Roberts A."/>
            <person name="Saif S."/>
            <person name="Shea T."/>
            <person name="Shenoy N."/>
            <person name="Sisk P."/>
            <person name="Stolte C."/>
            <person name="Sykes S."/>
            <person name="Yandava C."/>
            <person name="Wortman J."/>
            <person name="Nusbaum C."/>
            <person name="Birren B."/>
        </authorList>
    </citation>
    <scope>NUCLEOTIDE SEQUENCE [LARGE SCALE GENOMIC DNA]</scope>
    <source>
        <strain evidence="2 3">ATCC BAA-286</strain>
    </source>
</reference>
<evidence type="ECO:0008006" key="4">
    <source>
        <dbReference type="Google" id="ProtNLM"/>
    </source>
</evidence>
<evidence type="ECO:0000256" key="1">
    <source>
        <dbReference type="SAM" id="Phobius"/>
    </source>
</evidence>
<proteinExistence type="predicted"/>
<dbReference type="STRING" id="742766.HMPREF9455_03984"/>
<keyword evidence="1" id="KW-0812">Transmembrane</keyword>
<dbReference type="eggNOG" id="COG3947">
    <property type="taxonomic scope" value="Bacteria"/>
</dbReference>
<sequence length="835" mass="97428">MKLYLSIFFGVIFTLSCYAQGLQFQGNDKLIEDRTSYSVFDKEIPTFKNSFSIRFEISILQFNSFGYIFRLKDKDTNKTYNLTYTYKDDKNSFFKFNAEGIDNLISIELPNNILGNHQWQTVSVTFLLNDNKLLISINDKEYTVNNPGLPKQFHPQIFFGKSDHIVDVPVFALRNLEVENDNKLLRFPLKESDGENVHDWQGKVIGHVSNPVWLINTAYYWKHRYTYKSETVGGVNYDESKQNILFFNTDSLSSFDLRTNNVLIKKYANKLPVDIQLGTSFVDDKEDKLYIYEVNNLPIGNTTIASLNLENTTWKSVSTAYLPMQLHHHNGYYDTENKRYIIFGGFGNQKYNKEFLSFNIEKSKWDTLIFNGDKIMPRYFSGMASFKSKNQLFIFGGMGNESGDQTIGRSYLYDLYQVDLDSKNIKKLWNLSWQPENIVPTRNMIMLNDSCFYTLCYPEHKPNSYLQLYRFSLKNGSYTILGDSIPILSEKIPTNANLYFNHKLKEFYCTVQEFQDNGSSVTRFYSLAYPSINKTELTTYSTPQSVINTWFWLVIFLLLTGLFTTLIYYKKRNKKIQITASEKEEISIPVKPNIEIKDKANAIYLFGEFTVYDKNGRDITYMFSARLKQAFLLILGHSLKDGISSQQFSEALWPDRSEFNVKNLRNVTLNHLRKILSDLNGIDLLFDKGYFKIELTDDCFCDCFLFEQLIHSENNIKSNSQLIEVLIRGKFLKSSDDTQLDSFKERIEAQIRSILPIYIEKAYDSQNYIHTIHLSEVLFITDPLNEKALYYLINSLNNLKQTEEAKKKYALFAIEYKKENKQDLPYTFSSILKKD</sequence>
<dbReference type="EMBL" id="ADLV01000055">
    <property type="protein sequence ID" value="EGJ99615.1"/>
    <property type="molecule type" value="Genomic_DNA"/>
</dbReference>
<protein>
    <recommendedName>
        <fullName evidence="4">DNA-binding transcriptional activator</fullName>
    </recommendedName>
</protein>
<organism evidence="2 3">
    <name type="scientific">Dysgonomonas gadei ATCC BAA-286</name>
    <dbReference type="NCBI Taxonomy" id="742766"/>
    <lineage>
        <taxon>Bacteria</taxon>
        <taxon>Pseudomonadati</taxon>
        <taxon>Bacteroidota</taxon>
        <taxon>Bacteroidia</taxon>
        <taxon>Bacteroidales</taxon>
        <taxon>Dysgonomonadaceae</taxon>
        <taxon>Dysgonomonas</taxon>
    </lineage>
</organism>
<dbReference type="PROSITE" id="PS51257">
    <property type="entry name" value="PROKAR_LIPOPROTEIN"/>
    <property type="match status" value="1"/>
</dbReference>
<dbReference type="OrthoDB" id="1110630at2"/>
<dbReference type="Gene3D" id="2.120.10.80">
    <property type="entry name" value="Kelch-type beta propeller"/>
    <property type="match status" value="1"/>
</dbReference>
<keyword evidence="1" id="KW-1133">Transmembrane helix</keyword>
<dbReference type="InterPro" id="IPR015915">
    <property type="entry name" value="Kelch-typ_b-propeller"/>
</dbReference>
<feature type="transmembrane region" description="Helical" evidence="1">
    <location>
        <begin position="550"/>
        <end position="569"/>
    </location>
</feature>
<dbReference type="PANTHER" id="PTHR35807">
    <property type="entry name" value="TRANSCRIPTIONAL REGULATOR REDD-RELATED"/>
    <property type="match status" value="1"/>
</dbReference>
<dbReference type="SUPFAM" id="SSF50965">
    <property type="entry name" value="Galactose oxidase, central domain"/>
    <property type="match status" value="1"/>
</dbReference>
<name>F5J3R7_9BACT</name>
<dbReference type="AlphaFoldDB" id="F5J3R7"/>
<dbReference type="PANTHER" id="PTHR35807:SF1">
    <property type="entry name" value="TRANSCRIPTIONAL REGULATOR REDD"/>
    <property type="match status" value="1"/>
</dbReference>
<dbReference type="Proteomes" id="UP000004913">
    <property type="component" value="Unassembled WGS sequence"/>
</dbReference>
<dbReference type="InterPro" id="IPR051677">
    <property type="entry name" value="AfsR-DnrI-RedD_regulator"/>
</dbReference>